<dbReference type="AlphaFoldDB" id="A0ABD3WSC3"/>
<dbReference type="GO" id="GO:0008270">
    <property type="term" value="F:zinc ion binding"/>
    <property type="evidence" value="ECO:0007669"/>
    <property type="project" value="UniProtKB-KW"/>
</dbReference>
<dbReference type="InterPro" id="IPR024161">
    <property type="entry name" value="Znf_nanos-typ"/>
</dbReference>
<evidence type="ECO:0000256" key="6">
    <source>
        <dbReference type="ARBA" id="ARBA00022845"/>
    </source>
</evidence>
<keyword evidence="4 8" id="KW-0863">Zinc-finger</keyword>
<evidence type="ECO:0000313" key="11">
    <source>
        <dbReference type="Proteomes" id="UP001634394"/>
    </source>
</evidence>
<proteinExistence type="inferred from homology"/>
<keyword evidence="5" id="KW-0862">Zinc</keyword>
<dbReference type="Proteomes" id="UP001634394">
    <property type="component" value="Unassembled WGS sequence"/>
</dbReference>
<keyword evidence="3" id="KW-0479">Metal-binding</keyword>
<evidence type="ECO:0000256" key="8">
    <source>
        <dbReference type="PROSITE-ProRule" id="PRU00855"/>
    </source>
</evidence>
<evidence type="ECO:0000256" key="7">
    <source>
        <dbReference type="ARBA" id="ARBA00022884"/>
    </source>
</evidence>
<comment type="similarity">
    <text evidence="8">Belongs to the nanos family.</text>
</comment>
<dbReference type="InterPro" id="IPR008705">
    <property type="entry name" value="Nanos/Xcar2"/>
</dbReference>
<evidence type="ECO:0000256" key="4">
    <source>
        <dbReference type="ARBA" id="ARBA00022771"/>
    </source>
</evidence>
<keyword evidence="11" id="KW-1185">Reference proteome</keyword>
<dbReference type="GO" id="GO:0005737">
    <property type="term" value="C:cytoplasm"/>
    <property type="evidence" value="ECO:0007669"/>
    <property type="project" value="UniProtKB-SubCell"/>
</dbReference>
<dbReference type="Gene3D" id="4.10.60.30">
    <property type="entry name" value="Nanos, RNA-binding domain"/>
    <property type="match status" value="1"/>
</dbReference>
<evidence type="ECO:0000256" key="1">
    <source>
        <dbReference type="ARBA" id="ARBA00004496"/>
    </source>
</evidence>
<evidence type="ECO:0000256" key="3">
    <source>
        <dbReference type="ARBA" id="ARBA00022723"/>
    </source>
</evidence>
<dbReference type="Pfam" id="PF05741">
    <property type="entry name" value="zf-nanos"/>
    <property type="match status" value="1"/>
</dbReference>
<feature type="domain" description="Nanos-type" evidence="9">
    <location>
        <begin position="299"/>
        <end position="353"/>
    </location>
</feature>
<name>A0ABD3WSC3_SINWO</name>
<dbReference type="InterPro" id="IPR038129">
    <property type="entry name" value="Nanos_sf"/>
</dbReference>
<dbReference type="GO" id="GO:0006417">
    <property type="term" value="P:regulation of translation"/>
    <property type="evidence" value="ECO:0007669"/>
    <property type="project" value="UniProtKB-UniRule"/>
</dbReference>
<evidence type="ECO:0000313" key="10">
    <source>
        <dbReference type="EMBL" id="KAL3875425.1"/>
    </source>
</evidence>
<accession>A0ABD3WSC3</accession>
<gene>
    <name evidence="10" type="ORF">ACJMK2_033373</name>
</gene>
<evidence type="ECO:0000256" key="5">
    <source>
        <dbReference type="ARBA" id="ARBA00022833"/>
    </source>
</evidence>
<dbReference type="PANTHER" id="PTHR12887">
    <property type="entry name" value="NANOS PROTEIN"/>
    <property type="match status" value="1"/>
</dbReference>
<keyword evidence="7 8" id="KW-0694">RNA-binding</keyword>
<evidence type="ECO:0000259" key="9">
    <source>
        <dbReference type="PROSITE" id="PS51522"/>
    </source>
</evidence>
<comment type="subcellular location">
    <subcellularLocation>
        <location evidence="1">Cytoplasm</location>
    </subcellularLocation>
</comment>
<comment type="caution">
    <text evidence="10">The sequence shown here is derived from an EMBL/GenBank/DDBJ whole genome shotgun (WGS) entry which is preliminary data.</text>
</comment>
<protein>
    <recommendedName>
        <fullName evidence="9">Nanos-type domain-containing protein</fullName>
    </recommendedName>
</protein>
<keyword evidence="2" id="KW-0963">Cytoplasm</keyword>
<dbReference type="EMBL" id="JBJQND010000005">
    <property type="protein sequence ID" value="KAL3875425.1"/>
    <property type="molecule type" value="Genomic_DNA"/>
</dbReference>
<dbReference type="PROSITE" id="PS51522">
    <property type="entry name" value="ZF_NANOS"/>
    <property type="match status" value="1"/>
</dbReference>
<dbReference type="GO" id="GO:0003723">
    <property type="term" value="F:RNA binding"/>
    <property type="evidence" value="ECO:0007669"/>
    <property type="project" value="UniProtKB-UniRule"/>
</dbReference>
<organism evidence="10 11">
    <name type="scientific">Sinanodonta woodiana</name>
    <name type="common">Chinese pond mussel</name>
    <name type="synonym">Anodonta woodiana</name>
    <dbReference type="NCBI Taxonomy" id="1069815"/>
    <lineage>
        <taxon>Eukaryota</taxon>
        <taxon>Metazoa</taxon>
        <taxon>Spiralia</taxon>
        <taxon>Lophotrochozoa</taxon>
        <taxon>Mollusca</taxon>
        <taxon>Bivalvia</taxon>
        <taxon>Autobranchia</taxon>
        <taxon>Heteroconchia</taxon>
        <taxon>Palaeoheterodonta</taxon>
        <taxon>Unionida</taxon>
        <taxon>Unionoidea</taxon>
        <taxon>Unionidae</taxon>
        <taxon>Unioninae</taxon>
        <taxon>Sinanodonta</taxon>
    </lineage>
</organism>
<keyword evidence="6 8" id="KW-0810">Translation regulation</keyword>
<reference evidence="10 11" key="1">
    <citation type="submission" date="2024-11" db="EMBL/GenBank/DDBJ databases">
        <title>Chromosome-level genome assembly of the freshwater bivalve Anodonta woodiana.</title>
        <authorList>
            <person name="Chen X."/>
        </authorList>
    </citation>
    <scope>NUCLEOTIDE SEQUENCE [LARGE SCALE GENOMIC DNA]</scope>
    <source>
        <strain evidence="10">MN2024</strain>
        <tissue evidence="10">Gills</tissue>
    </source>
</reference>
<sequence length="381" mass="42586">MWRSPLKLFFDFDEEKEKYVDQTGSSKKNSEESYARDKPLWFLEEEHQSLESPKLHHSDISKISISSKQQQTERGHSKTITDKTANSTGMFPCAHADSASVAYSFLDDKLIHCELNKRGRALSASSQLNLHYDARSRHETTRATAAVDRLCALMTQQAKKEIEEAESQAAVEIITQKNKLSGAVQIIEDASSIQQGYRWDRQSQANLTSRSPSQSLECEFNCRSSGLKEANIFSIVNIPTTILQGKVINDPQCQQNIVEIRQIHNFPQNPYVTPNASQTRTSQTARIVKGGNVRILQGFCSFCKRNGERNAFYASHVLRDDQGRVVCPVLRSYVCPWCGATGDVAHTSSYCPSGNGITAMSASRTPRKSCGCRRTCSGKHH</sequence>
<evidence type="ECO:0000256" key="2">
    <source>
        <dbReference type="ARBA" id="ARBA00022490"/>
    </source>
</evidence>